<keyword evidence="3" id="KW-1133">Transmembrane helix</keyword>
<accession>A0A810PVV4</accession>
<dbReference type="InterPro" id="IPR023365">
    <property type="entry name" value="Sortase_dom-sf"/>
</dbReference>
<sequence>MKKKTVKNVLYYVVLAVLVAVFCFSAYKIYSYYAEKRESTRLNESVAREYTIRKTGQAKEEEEYFQVDFDQLCQQNSDAVAWLYLKGTPINYPVLQHDDNVYYLDHQIDGSVNSNGSIFMDYRNAPDFSDRNTLIYGHHMRTGNMFGKLVNFKSNSYYQQNDHMYLMTPQGTYRLDLLCGAVVDPTDPIYSVDPTPEALSACMRKSTFQTKLDLPSEDARLVTLSTCSYEFEDARYIVIGVLTPVPDAQT</sequence>
<dbReference type="KEGG" id="vfa:MM35RIKEN_04340"/>
<dbReference type="RefSeq" id="WP_212818876.1">
    <property type="nucleotide sequence ID" value="NZ_AP023415.1"/>
</dbReference>
<evidence type="ECO:0000313" key="4">
    <source>
        <dbReference type="EMBL" id="BCK78242.1"/>
    </source>
</evidence>
<dbReference type="Gene3D" id="2.40.260.10">
    <property type="entry name" value="Sortase"/>
    <property type="match status" value="1"/>
</dbReference>
<protein>
    <submittedName>
        <fullName evidence="4">SrtB family sortase</fullName>
    </submittedName>
</protein>
<organism evidence="4 5">
    <name type="scientific">Vescimonas fastidiosa</name>
    <dbReference type="NCBI Taxonomy" id="2714353"/>
    <lineage>
        <taxon>Bacteria</taxon>
        <taxon>Bacillati</taxon>
        <taxon>Bacillota</taxon>
        <taxon>Clostridia</taxon>
        <taxon>Eubacteriales</taxon>
        <taxon>Oscillospiraceae</taxon>
        <taxon>Vescimonas</taxon>
    </lineage>
</organism>
<dbReference type="Proteomes" id="UP000681343">
    <property type="component" value="Chromosome"/>
</dbReference>
<dbReference type="NCBIfam" id="TIGR03064">
    <property type="entry name" value="sortase_srtB"/>
    <property type="match status" value="1"/>
</dbReference>
<dbReference type="GO" id="GO:0016787">
    <property type="term" value="F:hydrolase activity"/>
    <property type="evidence" value="ECO:0007669"/>
    <property type="project" value="UniProtKB-KW"/>
</dbReference>
<proteinExistence type="predicted"/>
<evidence type="ECO:0000256" key="1">
    <source>
        <dbReference type="ARBA" id="ARBA00022801"/>
    </source>
</evidence>
<gene>
    <name evidence="4" type="ORF">MM35RIKEN_04340</name>
</gene>
<dbReference type="EMBL" id="AP023415">
    <property type="protein sequence ID" value="BCK78242.1"/>
    <property type="molecule type" value="Genomic_DNA"/>
</dbReference>
<feature type="active site" description="Acyl-thioester intermediate" evidence="2">
    <location>
        <position position="227"/>
    </location>
</feature>
<keyword evidence="5" id="KW-1185">Reference proteome</keyword>
<name>A0A810PVV4_9FIRM</name>
<dbReference type="AlphaFoldDB" id="A0A810PVV4"/>
<evidence type="ECO:0000313" key="5">
    <source>
        <dbReference type="Proteomes" id="UP000681343"/>
    </source>
</evidence>
<dbReference type="CDD" id="cd05826">
    <property type="entry name" value="Sortase_B"/>
    <property type="match status" value="1"/>
</dbReference>
<reference evidence="4" key="1">
    <citation type="submission" date="2020-09" db="EMBL/GenBank/DDBJ databases">
        <title>New species isolated from human feces.</title>
        <authorList>
            <person name="Kitahara M."/>
            <person name="Shigeno Y."/>
            <person name="Shime M."/>
            <person name="Matsumoto Y."/>
            <person name="Nakamura S."/>
            <person name="Motooka D."/>
            <person name="Fukuoka S."/>
            <person name="Nishikawa H."/>
            <person name="Benno Y."/>
        </authorList>
    </citation>
    <scope>NUCLEOTIDE SEQUENCE</scope>
    <source>
        <strain evidence="4">MM35</strain>
    </source>
</reference>
<evidence type="ECO:0000256" key="2">
    <source>
        <dbReference type="PIRSR" id="PIRSR605754-1"/>
    </source>
</evidence>
<keyword evidence="1" id="KW-0378">Hydrolase</keyword>
<dbReference type="Pfam" id="PF04203">
    <property type="entry name" value="Sortase"/>
    <property type="match status" value="1"/>
</dbReference>
<feature type="active site" description="Proton donor/acceptor" evidence="2">
    <location>
        <position position="138"/>
    </location>
</feature>
<keyword evidence="3" id="KW-0812">Transmembrane</keyword>
<keyword evidence="3" id="KW-0472">Membrane</keyword>
<feature type="transmembrane region" description="Helical" evidence="3">
    <location>
        <begin position="9"/>
        <end position="30"/>
    </location>
</feature>
<evidence type="ECO:0000256" key="3">
    <source>
        <dbReference type="SAM" id="Phobius"/>
    </source>
</evidence>
<dbReference type="InterPro" id="IPR009835">
    <property type="entry name" value="SrtB"/>
</dbReference>
<dbReference type="InterPro" id="IPR005754">
    <property type="entry name" value="Sortase"/>
</dbReference>
<dbReference type="SUPFAM" id="SSF63817">
    <property type="entry name" value="Sortase"/>
    <property type="match status" value="1"/>
</dbReference>